<dbReference type="Pfam" id="PF17862">
    <property type="entry name" value="AAA_lid_3"/>
    <property type="match status" value="1"/>
</dbReference>
<dbReference type="GO" id="GO:0005737">
    <property type="term" value="C:cytoplasm"/>
    <property type="evidence" value="ECO:0007669"/>
    <property type="project" value="TreeGrafter"/>
</dbReference>
<dbReference type="InterPro" id="IPR050168">
    <property type="entry name" value="AAA_ATPase_domain"/>
</dbReference>
<evidence type="ECO:0000256" key="2">
    <source>
        <dbReference type="ARBA" id="ARBA00022741"/>
    </source>
</evidence>
<protein>
    <submittedName>
        <fullName evidence="7">ATPase, AAA family protein</fullName>
    </submittedName>
</protein>
<sequence>MQCRIDASLSVWASAPPSTACAVCASSATLAQFGAFSSSFRLLRRARGASSDAEGRARRAAAQSSHSAASASPPSFLSRAAACAVPSSAPGACVVQLFCAEEDLPNPVKLPLNKFLATADVLFSLGLLAPSAASFPADSRASLDFQPLPLAIPAAPEVTVSLAHAPGDEGASDGSARAASTARSRAALQGPPAAWWEELIRAAAESRASSAKSQALSPGASQAASLSAGPADSDKGGGKKGRHKKKSCAETPASSSSSPSPSPSSSSPSSSSSSSSGSSGSSSSVAASLQASRGLLRFLSVALHGVAGVSAQFRSLTLQGHPVTLQLFASPGSVTVDAAAAQAECEANSSARFSSCFRVTRSTQIRFSLQPVQAGESAERVEGEDDPAKGARASPAAGDSLATAEKPRGGLARVGGLHRVLSELLWCLVLPLLRPDLYGAYGVSPPKGVLLQGPPGSGKTFLARAIAEEIQLIADEVNHGEGARAAARASAAPDASSPVSAVLRSLVRLPGAAALQSRPRALPSADADDPTVLVASAASAAASPSASPWVVPPHLELVNATDLISPVMGQTERNIHALFERCRREQRRRIEEAQAEAAACAERARRERGREATAASRETPVSKLNACEGGLAPAAGDAPARQLVGGGTLLFIDEIDAICPRREDATEVGRRAVCALLACLDGVAADGSLFVLAATNYPYLLDDAIRRAGRLERDLEVGVPTAEERHEVLLKLLQTVPHNLQTGDIEELSGLCQAFVPADLRLLVTSAATQALRWMLAVDAATSSEGAEKNDAVLTMQAGPEARQPVTMKHFRRALRDVRPSALKSVAIEVPHVRWDEIGGYATVKQTLQECVEWPLKFADLFKQLKVAPPRGVLLYGPPGCSKTMMAKAVATESKMNFISVKGPELFSKWVGESERAVREVFRKARQNAPCVVFFDEVDAMGGDREAGEAGGVDSRVLSQMLNEMDGIGPVREVVVIAATNRPDLLDAALLRPGRLDRLVYVPLPDWEARREIALKMLKTMPVKSPLAACADCLASATEGYSGAELVMVCREASMVAVREAVARWSNKQLQPASASDSSRNARERVVGATCAKRGEANGSGEGDVFVDERHLMLALSRVQPRTPKSLLEFYEAYHADSCRRGGGGR</sequence>
<keyword evidence="2" id="KW-0547">Nucleotide-binding</keyword>
<dbReference type="CDD" id="cd19511">
    <property type="entry name" value="RecA-like_CDC48_r2-like"/>
    <property type="match status" value="1"/>
</dbReference>
<dbReference type="OrthoDB" id="331643at2759"/>
<dbReference type="GO" id="GO:0005524">
    <property type="term" value="F:ATP binding"/>
    <property type="evidence" value="ECO:0007669"/>
    <property type="project" value="UniProtKB-KW"/>
</dbReference>
<dbReference type="AlphaFoldDB" id="A0A2A9MH86"/>
<evidence type="ECO:0000256" key="1">
    <source>
        <dbReference type="ARBA" id="ARBA00022737"/>
    </source>
</evidence>
<organism evidence="7 8">
    <name type="scientific">Besnoitia besnoiti</name>
    <name type="common">Apicomplexan protozoan</name>
    <dbReference type="NCBI Taxonomy" id="94643"/>
    <lineage>
        <taxon>Eukaryota</taxon>
        <taxon>Sar</taxon>
        <taxon>Alveolata</taxon>
        <taxon>Apicomplexa</taxon>
        <taxon>Conoidasida</taxon>
        <taxon>Coccidia</taxon>
        <taxon>Eucoccidiorida</taxon>
        <taxon>Eimeriorina</taxon>
        <taxon>Sarcocystidae</taxon>
        <taxon>Besnoitia</taxon>
    </lineage>
</organism>
<dbReference type="InterPro" id="IPR003960">
    <property type="entry name" value="ATPase_AAA_CS"/>
</dbReference>
<dbReference type="VEuPathDB" id="ToxoDB:BESB_037270"/>
<dbReference type="Gene3D" id="1.10.8.60">
    <property type="match status" value="2"/>
</dbReference>
<dbReference type="InterPro" id="IPR041569">
    <property type="entry name" value="AAA_lid_3"/>
</dbReference>
<feature type="region of interest" description="Disordered" evidence="5">
    <location>
        <begin position="53"/>
        <end position="73"/>
    </location>
</feature>
<accession>A0A2A9MH86</accession>
<dbReference type="FunFam" id="3.40.50.300:FF:000018">
    <property type="entry name" value="Cell division control 48"/>
    <property type="match status" value="1"/>
</dbReference>
<keyword evidence="4" id="KW-0175">Coiled coil</keyword>
<feature type="region of interest" description="Disordered" evidence="5">
    <location>
        <begin position="211"/>
        <end position="284"/>
    </location>
</feature>
<dbReference type="GeneID" id="40308708"/>
<dbReference type="PANTHER" id="PTHR23077">
    <property type="entry name" value="AAA-FAMILY ATPASE"/>
    <property type="match status" value="1"/>
</dbReference>
<evidence type="ECO:0000256" key="3">
    <source>
        <dbReference type="ARBA" id="ARBA00022840"/>
    </source>
</evidence>
<feature type="compositionally biased region" description="Basic and acidic residues" evidence="5">
    <location>
        <begin position="377"/>
        <end position="389"/>
    </location>
</feature>
<dbReference type="Pfam" id="PF00004">
    <property type="entry name" value="AAA"/>
    <property type="match status" value="3"/>
</dbReference>
<comment type="caution">
    <text evidence="7">The sequence shown here is derived from an EMBL/GenBank/DDBJ whole genome shotgun (WGS) entry which is preliminary data.</text>
</comment>
<keyword evidence="1" id="KW-0677">Repeat</keyword>
<dbReference type="SMART" id="SM00382">
    <property type="entry name" value="AAA"/>
    <property type="match status" value="2"/>
</dbReference>
<dbReference type="SUPFAM" id="SSF52540">
    <property type="entry name" value="P-loop containing nucleoside triphosphate hydrolases"/>
    <property type="match status" value="2"/>
</dbReference>
<dbReference type="InterPro" id="IPR027417">
    <property type="entry name" value="P-loop_NTPase"/>
</dbReference>
<dbReference type="STRING" id="94643.A0A2A9MH86"/>
<dbReference type="InterPro" id="IPR003959">
    <property type="entry name" value="ATPase_AAA_core"/>
</dbReference>
<feature type="compositionally biased region" description="Low complexity" evidence="5">
    <location>
        <begin position="254"/>
        <end position="284"/>
    </location>
</feature>
<evidence type="ECO:0000313" key="7">
    <source>
        <dbReference type="EMBL" id="PFH37269.1"/>
    </source>
</evidence>
<dbReference type="PANTHER" id="PTHR23077:SF27">
    <property type="entry name" value="ATPASE FAMILY GENE 2 PROTEIN HOMOLOG A"/>
    <property type="match status" value="1"/>
</dbReference>
<keyword evidence="3" id="KW-0067">ATP-binding</keyword>
<dbReference type="PROSITE" id="PS00674">
    <property type="entry name" value="AAA"/>
    <property type="match status" value="2"/>
</dbReference>
<feature type="domain" description="AAA+ ATPase" evidence="6">
    <location>
        <begin position="445"/>
        <end position="721"/>
    </location>
</feature>
<dbReference type="RefSeq" id="XP_029221278.1">
    <property type="nucleotide sequence ID" value="XM_029362313.1"/>
</dbReference>
<evidence type="ECO:0000256" key="4">
    <source>
        <dbReference type="SAM" id="Coils"/>
    </source>
</evidence>
<dbReference type="InterPro" id="IPR003593">
    <property type="entry name" value="AAA+_ATPase"/>
</dbReference>
<name>A0A2A9MH86_BESBE</name>
<reference evidence="7 8" key="1">
    <citation type="submission" date="2017-09" db="EMBL/GenBank/DDBJ databases">
        <title>Genome sequencing of Besnoitia besnoiti strain Bb-Ger1.</title>
        <authorList>
            <person name="Schares G."/>
            <person name="Venepally P."/>
            <person name="Lorenzi H.A."/>
        </authorList>
    </citation>
    <scope>NUCLEOTIDE SEQUENCE [LARGE SCALE GENOMIC DNA]</scope>
    <source>
        <strain evidence="7 8">Bb-Ger1</strain>
    </source>
</reference>
<dbReference type="Proteomes" id="UP000224006">
    <property type="component" value="Chromosome II"/>
</dbReference>
<evidence type="ECO:0000313" key="8">
    <source>
        <dbReference type="Proteomes" id="UP000224006"/>
    </source>
</evidence>
<dbReference type="KEGG" id="bbes:BESB_037270"/>
<dbReference type="GO" id="GO:0016887">
    <property type="term" value="F:ATP hydrolysis activity"/>
    <property type="evidence" value="ECO:0007669"/>
    <property type="project" value="InterPro"/>
</dbReference>
<feature type="compositionally biased region" description="Low complexity" evidence="5">
    <location>
        <begin position="60"/>
        <end position="73"/>
    </location>
</feature>
<feature type="region of interest" description="Disordered" evidence="5">
    <location>
        <begin position="374"/>
        <end position="404"/>
    </location>
</feature>
<feature type="region of interest" description="Disordered" evidence="5">
    <location>
        <begin position="164"/>
        <end position="189"/>
    </location>
</feature>
<gene>
    <name evidence="7" type="ORF">BESB_037270</name>
</gene>
<evidence type="ECO:0000256" key="5">
    <source>
        <dbReference type="SAM" id="MobiDB-lite"/>
    </source>
</evidence>
<keyword evidence="8" id="KW-1185">Reference proteome</keyword>
<feature type="compositionally biased region" description="Low complexity" evidence="5">
    <location>
        <begin position="175"/>
        <end position="187"/>
    </location>
</feature>
<proteinExistence type="predicted"/>
<dbReference type="EMBL" id="NWUJ01000002">
    <property type="protein sequence ID" value="PFH37269.1"/>
    <property type="molecule type" value="Genomic_DNA"/>
</dbReference>
<dbReference type="Gene3D" id="3.40.50.300">
    <property type="entry name" value="P-loop containing nucleotide triphosphate hydrolases"/>
    <property type="match status" value="2"/>
</dbReference>
<evidence type="ECO:0000259" key="6">
    <source>
        <dbReference type="SMART" id="SM00382"/>
    </source>
</evidence>
<feature type="domain" description="AAA+ ATPase" evidence="6">
    <location>
        <begin position="869"/>
        <end position="1006"/>
    </location>
</feature>
<feature type="coiled-coil region" evidence="4">
    <location>
        <begin position="583"/>
        <end position="610"/>
    </location>
</feature>